<dbReference type="Gene3D" id="2.60.15.10">
    <property type="entry name" value="F0F1 ATP synthase delta/epsilon subunit, N-terminal"/>
    <property type="match status" value="1"/>
</dbReference>
<dbReference type="NCBIfam" id="NF004871">
    <property type="entry name" value="PRK06228.1"/>
    <property type="match status" value="1"/>
</dbReference>
<dbReference type="InterPro" id="IPR036771">
    <property type="entry name" value="ATPsynth_dsu/esu_N"/>
</dbReference>
<gene>
    <name evidence="9" type="ORF">DSCA_52750</name>
</gene>
<dbReference type="Pfam" id="PF02823">
    <property type="entry name" value="ATP-synt_DE_N"/>
    <property type="match status" value="1"/>
</dbReference>
<dbReference type="KEGG" id="dalk:DSCA_52750"/>
<accession>A0A5K7YSH0</accession>
<dbReference type="AlphaFoldDB" id="A0A5K7YSH0"/>
<evidence type="ECO:0000256" key="5">
    <source>
        <dbReference type="ARBA" id="ARBA00023065"/>
    </source>
</evidence>
<dbReference type="NCBIfam" id="TIGR03166">
    <property type="entry name" value="alt_F1F0_F1_eps"/>
    <property type="match status" value="1"/>
</dbReference>
<evidence type="ECO:0000256" key="7">
    <source>
        <dbReference type="ARBA" id="ARBA00023196"/>
    </source>
</evidence>
<organism evidence="9 10">
    <name type="scientific">Desulfosarcina alkanivorans</name>
    <dbReference type="NCBI Taxonomy" id="571177"/>
    <lineage>
        <taxon>Bacteria</taxon>
        <taxon>Pseudomonadati</taxon>
        <taxon>Thermodesulfobacteriota</taxon>
        <taxon>Desulfobacteria</taxon>
        <taxon>Desulfobacterales</taxon>
        <taxon>Desulfosarcinaceae</taxon>
        <taxon>Desulfosarcina</taxon>
    </lineage>
</organism>
<dbReference type="Proteomes" id="UP000427906">
    <property type="component" value="Chromosome"/>
</dbReference>
<comment type="subcellular location">
    <subcellularLocation>
        <location evidence="2">Endomembrane system</location>
        <topology evidence="2">Peripheral membrane protein</topology>
    </subcellularLocation>
</comment>
<comment type="function">
    <text evidence="1">Produces ATP from ADP in the presence of a proton gradient across the membrane.</text>
</comment>
<dbReference type="GO" id="GO:0045259">
    <property type="term" value="C:proton-transporting ATP synthase complex"/>
    <property type="evidence" value="ECO:0007669"/>
    <property type="project" value="UniProtKB-KW"/>
</dbReference>
<feature type="domain" description="ATP synthase F1 complex delta/epsilon subunit N-terminal" evidence="8">
    <location>
        <begin position="1"/>
        <end position="80"/>
    </location>
</feature>
<keyword evidence="5" id="KW-0406">Ion transport</keyword>
<dbReference type="InterPro" id="IPR024037">
    <property type="entry name" value="Alt_ATP_synth_F1_esu"/>
</dbReference>
<dbReference type="InterPro" id="IPR001469">
    <property type="entry name" value="ATP_synth_F1_dsu/esu"/>
</dbReference>
<keyword evidence="7" id="KW-0139">CF(1)</keyword>
<evidence type="ECO:0000313" key="9">
    <source>
        <dbReference type="EMBL" id="BBO71345.1"/>
    </source>
</evidence>
<dbReference type="RefSeq" id="WP_155319200.1">
    <property type="nucleotide sequence ID" value="NZ_AP021874.1"/>
</dbReference>
<protein>
    <submittedName>
        <fullName evidence="9">F0F1 ATP synthase subunit epsilon</fullName>
    </submittedName>
</protein>
<sequence length="129" mass="14161">MKLMILLPGEVFMEAEVAKVIAEARNGSFCLLPRHVDFVSALVPGLFSFETAEGRDVFLAIDEGILVKCGPDVFVSTRHAVRGPDLGGLKETVVAQFKAIDGREKKARVAMARIEAGFVRRFLELKDRG</sequence>
<dbReference type="EMBL" id="AP021874">
    <property type="protein sequence ID" value="BBO71345.1"/>
    <property type="molecule type" value="Genomic_DNA"/>
</dbReference>
<dbReference type="InterPro" id="IPR020546">
    <property type="entry name" value="ATP_synth_F1_dsu/esu_N"/>
</dbReference>
<evidence type="ECO:0000256" key="6">
    <source>
        <dbReference type="ARBA" id="ARBA00023136"/>
    </source>
</evidence>
<dbReference type="OrthoDB" id="8546953at2"/>
<reference evidence="9 10" key="1">
    <citation type="submission" date="2019-11" db="EMBL/GenBank/DDBJ databases">
        <title>Comparative genomics of hydrocarbon-degrading Desulfosarcina strains.</title>
        <authorList>
            <person name="Watanabe M."/>
            <person name="Kojima H."/>
            <person name="Fukui M."/>
        </authorList>
    </citation>
    <scope>NUCLEOTIDE SEQUENCE [LARGE SCALE GENOMIC DNA]</scope>
    <source>
        <strain evidence="9 10">PL12</strain>
    </source>
</reference>
<name>A0A5K7YSH0_9BACT</name>
<evidence type="ECO:0000256" key="4">
    <source>
        <dbReference type="ARBA" id="ARBA00022448"/>
    </source>
</evidence>
<dbReference type="GO" id="GO:0012505">
    <property type="term" value="C:endomembrane system"/>
    <property type="evidence" value="ECO:0007669"/>
    <property type="project" value="UniProtKB-SubCell"/>
</dbReference>
<evidence type="ECO:0000256" key="3">
    <source>
        <dbReference type="ARBA" id="ARBA00005712"/>
    </source>
</evidence>
<dbReference type="SUPFAM" id="SSF51344">
    <property type="entry name" value="Epsilon subunit of F1F0-ATP synthase N-terminal domain"/>
    <property type="match status" value="1"/>
</dbReference>
<evidence type="ECO:0000256" key="2">
    <source>
        <dbReference type="ARBA" id="ARBA00004184"/>
    </source>
</evidence>
<dbReference type="CDD" id="cd12152">
    <property type="entry name" value="F1-ATPase_delta"/>
    <property type="match status" value="1"/>
</dbReference>
<keyword evidence="7" id="KW-0066">ATP synthesis</keyword>
<keyword evidence="10" id="KW-1185">Reference proteome</keyword>
<comment type="similarity">
    <text evidence="3">Belongs to the ATPase epsilon chain family.</text>
</comment>
<keyword evidence="6" id="KW-0472">Membrane</keyword>
<keyword evidence="4" id="KW-0813">Transport</keyword>
<evidence type="ECO:0000259" key="8">
    <source>
        <dbReference type="Pfam" id="PF02823"/>
    </source>
</evidence>
<evidence type="ECO:0000256" key="1">
    <source>
        <dbReference type="ARBA" id="ARBA00003543"/>
    </source>
</evidence>
<evidence type="ECO:0000313" key="10">
    <source>
        <dbReference type="Proteomes" id="UP000427906"/>
    </source>
</evidence>
<proteinExistence type="inferred from homology"/>
<dbReference type="GO" id="GO:0046933">
    <property type="term" value="F:proton-transporting ATP synthase activity, rotational mechanism"/>
    <property type="evidence" value="ECO:0007669"/>
    <property type="project" value="InterPro"/>
</dbReference>